<reference evidence="7" key="4">
    <citation type="submission" date="2020-11" db="EMBL/GenBank/DDBJ databases">
        <title>Antibiotic susceptibility profiles of Pediococcus pentosaceus from various origins and their implications for the safety assessment of strains with food-technology applications.</title>
        <authorList>
            <person name="Shani N."/>
            <person name="Oberhaensli S."/>
            <person name="Arias E."/>
        </authorList>
    </citation>
    <scope>NUCLEOTIDE SEQUENCE</scope>
    <source>
        <strain evidence="7">FAM 19164</strain>
    </source>
</reference>
<name>A0A6L5A1E3_PEDPE</name>
<evidence type="ECO:0000256" key="3">
    <source>
        <dbReference type="ARBA" id="ARBA00023125"/>
    </source>
</evidence>
<feature type="domain" description="HTH lysR-type" evidence="5">
    <location>
        <begin position="1"/>
        <end position="58"/>
    </location>
</feature>
<dbReference type="EMBL" id="WENB01000003">
    <property type="protein sequence ID" value="KAF0413606.1"/>
    <property type="molecule type" value="Genomic_DNA"/>
</dbReference>
<dbReference type="Gene3D" id="1.10.10.10">
    <property type="entry name" value="Winged helix-like DNA-binding domain superfamily/Winged helix DNA-binding domain"/>
    <property type="match status" value="1"/>
</dbReference>
<reference evidence="6 8" key="1">
    <citation type="submission" date="2019-10" db="EMBL/GenBank/DDBJ databases">
        <authorList>
            <person name="Irmler S."/>
            <person name="Berthoud H."/>
            <person name="Roetschi A."/>
            <person name="Arias E."/>
            <person name="Shani N."/>
            <person name="Wuethrich D."/>
            <person name="Bruggmann R."/>
        </authorList>
    </citation>
    <scope>NUCLEOTIDE SEQUENCE [LARGE SCALE GENOMIC DNA]</scope>
    <source>
        <strain evidence="6 8">FAM13073</strain>
    </source>
</reference>
<dbReference type="Pfam" id="PF03466">
    <property type="entry name" value="LysR_substrate"/>
    <property type="match status" value="1"/>
</dbReference>
<dbReference type="PROSITE" id="PS50931">
    <property type="entry name" value="HTH_LYSR"/>
    <property type="match status" value="1"/>
</dbReference>
<organism evidence="7 9">
    <name type="scientific">Pediococcus pentosaceus</name>
    <dbReference type="NCBI Taxonomy" id="1255"/>
    <lineage>
        <taxon>Bacteria</taxon>
        <taxon>Bacillati</taxon>
        <taxon>Bacillota</taxon>
        <taxon>Bacilli</taxon>
        <taxon>Lactobacillales</taxon>
        <taxon>Lactobacillaceae</taxon>
        <taxon>Pediococcus</taxon>
    </lineage>
</organism>
<dbReference type="InterPro" id="IPR000847">
    <property type="entry name" value="LysR_HTH_N"/>
</dbReference>
<evidence type="ECO:0000256" key="1">
    <source>
        <dbReference type="ARBA" id="ARBA00009437"/>
    </source>
</evidence>
<dbReference type="InterPro" id="IPR005119">
    <property type="entry name" value="LysR_subst-bd"/>
</dbReference>
<dbReference type="PANTHER" id="PTHR30346:SF28">
    <property type="entry name" value="HTH-TYPE TRANSCRIPTIONAL REGULATOR CYNR"/>
    <property type="match status" value="1"/>
</dbReference>
<dbReference type="AlphaFoldDB" id="A0A6L5A1E3"/>
<dbReference type="SUPFAM" id="SSF53850">
    <property type="entry name" value="Periplasmic binding protein-like II"/>
    <property type="match status" value="1"/>
</dbReference>
<evidence type="ECO:0000313" key="6">
    <source>
        <dbReference type="EMBL" id="KAF0413606.1"/>
    </source>
</evidence>
<evidence type="ECO:0000259" key="5">
    <source>
        <dbReference type="PROSITE" id="PS50931"/>
    </source>
</evidence>
<dbReference type="GO" id="GO:0003700">
    <property type="term" value="F:DNA-binding transcription factor activity"/>
    <property type="evidence" value="ECO:0007669"/>
    <property type="project" value="InterPro"/>
</dbReference>
<comment type="similarity">
    <text evidence="1">Belongs to the LysR transcriptional regulatory family.</text>
</comment>
<dbReference type="Gene3D" id="3.40.190.290">
    <property type="match status" value="1"/>
</dbReference>
<evidence type="ECO:0000256" key="4">
    <source>
        <dbReference type="ARBA" id="ARBA00023163"/>
    </source>
</evidence>
<keyword evidence="8" id="KW-1185">Reference proteome</keyword>
<dbReference type="RefSeq" id="WP_159276595.1">
    <property type="nucleotide sequence ID" value="NZ_CP113233.1"/>
</dbReference>
<proteinExistence type="inferred from homology"/>
<dbReference type="Proteomes" id="UP000472573">
    <property type="component" value="Unassembled WGS sequence"/>
</dbReference>
<keyword evidence="3" id="KW-0238">DNA-binding</keyword>
<dbReference type="PANTHER" id="PTHR30346">
    <property type="entry name" value="TRANSCRIPTIONAL DUAL REGULATOR HCAR-RELATED"/>
    <property type="match status" value="1"/>
</dbReference>
<dbReference type="FunFam" id="1.10.10.10:FF:000001">
    <property type="entry name" value="LysR family transcriptional regulator"/>
    <property type="match status" value="1"/>
</dbReference>
<dbReference type="InterPro" id="IPR036390">
    <property type="entry name" value="WH_DNA-bd_sf"/>
</dbReference>
<dbReference type="EMBL" id="JADOFV010000003">
    <property type="protein sequence ID" value="MBF7127300.1"/>
    <property type="molecule type" value="Genomic_DNA"/>
</dbReference>
<reference evidence="8" key="3">
    <citation type="submission" date="2020-03" db="EMBL/GenBank/DDBJ databases">
        <title>SpeciesPrimer: A bioinformatics pipeline dedicated to the design of qPCR primers for the quantification of bacterial species.</title>
        <authorList>
            <person name="Dreier M."/>
            <person name="Berthoud H."/>
            <person name="Shani N."/>
            <person name="Wechsler D."/>
            <person name="Junier P."/>
        </authorList>
    </citation>
    <scope>NUCLEOTIDE SEQUENCE [LARGE SCALE GENOMIC DNA]</scope>
    <source>
        <strain evidence="8">FAM13073</strain>
    </source>
</reference>
<sequence length="298" mass="33458">METKNLETFIAVAETGSFTKTAEQNFISSTAIMKQINRLENELNLKLFTRSSAGVQLTNSGQTFLKYAHEIIKLTNQAYLESHRDDQHRHSIRLGTSLLHPSSPFMETWNQIKHSMPNYQLNIIQLAGDLTSNNREYAMLGDQCDIMIGTFDDATTRHLVQAVPLGTYQFGIAVRSDNPLALKASVSITDLTEQTLLMVPTGVSEKNDQVRAEILSTLPHANIKYTNGRYDINVFNQAVDENLALINITPWKDIHPNLVSVPLQTTTEVEYGLLAAKNANNEVKGFVNLVRQLKQRKD</sequence>
<gene>
    <name evidence="6" type="ORF">GBO79_06530</name>
    <name evidence="7" type="ORF">ITQ97_05710</name>
</gene>
<protein>
    <submittedName>
        <fullName evidence="7">LysR family transcriptional regulator</fullName>
    </submittedName>
</protein>
<dbReference type="Pfam" id="PF00126">
    <property type="entry name" value="HTH_1"/>
    <property type="match status" value="1"/>
</dbReference>
<evidence type="ECO:0000313" key="7">
    <source>
        <dbReference type="EMBL" id="MBF7127300.1"/>
    </source>
</evidence>
<evidence type="ECO:0000313" key="9">
    <source>
        <dbReference type="Proteomes" id="UP000743107"/>
    </source>
</evidence>
<keyword evidence="2" id="KW-0805">Transcription regulation</keyword>
<evidence type="ECO:0000313" key="8">
    <source>
        <dbReference type="Proteomes" id="UP000472573"/>
    </source>
</evidence>
<evidence type="ECO:0000256" key="2">
    <source>
        <dbReference type="ARBA" id="ARBA00023015"/>
    </source>
</evidence>
<dbReference type="Proteomes" id="UP000743107">
    <property type="component" value="Unassembled WGS sequence"/>
</dbReference>
<comment type="caution">
    <text evidence="7">The sequence shown here is derived from an EMBL/GenBank/DDBJ whole genome shotgun (WGS) entry which is preliminary data.</text>
</comment>
<dbReference type="GO" id="GO:0003677">
    <property type="term" value="F:DNA binding"/>
    <property type="evidence" value="ECO:0007669"/>
    <property type="project" value="UniProtKB-KW"/>
</dbReference>
<keyword evidence="4" id="KW-0804">Transcription</keyword>
<accession>A0A6L5A1E3</accession>
<dbReference type="GO" id="GO:0032993">
    <property type="term" value="C:protein-DNA complex"/>
    <property type="evidence" value="ECO:0007669"/>
    <property type="project" value="TreeGrafter"/>
</dbReference>
<dbReference type="SUPFAM" id="SSF46785">
    <property type="entry name" value="Winged helix' DNA-binding domain"/>
    <property type="match status" value="1"/>
</dbReference>
<dbReference type="InterPro" id="IPR036388">
    <property type="entry name" value="WH-like_DNA-bd_sf"/>
</dbReference>
<reference evidence="6" key="2">
    <citation type="submission" date="2019-12" db="EMBL/GenBank/DDBJ databases">
        <title>SpeciesPrimer: A bioinformatics pipeline dedicated to the design of qPCR primers for the quantification of bacterial species.</title>
        <authorList>
            <person name="Dreier M."/>
            <person name="Berthoud H."/>
            <person name="Shani N."/>
            <person name="Wechsler D."/>
            <person name="Junier P."/>
        </authorList>
    </citation>
    <scope>NUCLEOTIDE SEQUENCE</scope>
    <source>
        <strain evidence="6">FAM13073</strain>
    </source>
</reference>